<organism evidence="2 3">
    <name type="scientific">Conoideocrella luteorostrata</name>
    <dbReference type="NCBI Taxonomy" id="1105319"/>
    <lineage>
        <taxon>Eukaryota</taxon>
        <taxon>Fungi</taxon>
        <taxon>Dikarya</taxon>
        <taxon>Ascomycota</taxon>
        <taxon>Pezizomycotina</taxon>
        <taxon>Sordariomycetes</taxon>
        <taxon>Hypocreomycetidae</taxon>
        <taxon>Hypocreales</taxon>
        <taxon>Clavicipitaceae</taxon>
        <taxon>Conoideocrella</taxon>
    </lineage>
</organism>
<feature type="compositionally biased region" description="Polar residues" evidence="1">
    <location>
        <begin position="211"/>
        <end position="227"/>
    </location>
</feature>
<keyword evidence="3" id="KW-1185">Reference proteome</keyword>
<comment type="caution">
    <text evidence="2">The sequence shown here is derived from an EMBL/GenBank/DDBJ whole genome shotgun (WGS) entry which is preliminary data.</text>
</comment>
<evidence type="ECO:0000313" key="2">
    <source>
        <dbReference type="EMBL" id="KAK2595601.1"/>
    </source>
</evidence>
<sequence>MNSIQAKKPVILTGIRNWPEWQNYISSKIDPAIWKAIRPRHCTEILLAEPIKPVIKNFISDAEDESGLNDRQRNNLALARSLYKDNLKQYIKQQEQLREGSRPALTTALLNISTNLDILEWINTLANAIRVDDPLQVAALAREYQHILAEFNYSSQPAFLAWITIWEIFLLQGARLKMLDLTRGRWLFDIAERMTKPNIVFAENCRKAGKQLTSPNRTNPMNLIISQSENGGNSEESKVNLQQPATSQIDYANGTSEWSIGNVAADLRAWANLSLPAQEEQPKTKRGIGFQVGQSASHNTSRRKRRSSFHDENDRKRPLKECEACATPGHNIQGCWFIFPDQKPENYRLNQVHTKLVERRISENPVLASKVAAARKAAAEEFRQHEGSRY</sequence>
<evidence type="ECO:0000313" key="3">
    <source>
        <dbReference type="Proteomes" id="UP001251528"/>
    </source>
</evidence>
<protein>
    <recommendedName>
        <fullName evidence="4">Gag protein</fullName>
    </recommendedName>
</protein>
<accession>A0AAJ0FSQ5</accession>
<feature type="region of interest" description="Disordered" evidence="1">
    <location>
        <begin position="211"/>
        <end position="243"/>
    </location>
</feature>
<name>A0AAJ0FSQ5_9HYPO</name>
<gene>
    <name evidence="2" type="ORF">QQS21_006648</name>
</gene>
<evidence type="ECO:0008006" key="4">
    <source>
        <dbReference type="Google" id="ProtNLM"/>
    </source>
</evidence>
<dbReference type="Proteomes" id="UP001251528">
    <property type="component" value="Unassembled WGS sequence"/>
</dbReference>
<feature type="region of interest" description="Disordered" evidence="1">
    <location>
        <begin position="278"/>
        <end position="317"/>
    </location>
</feature>
<proteinExistence type="predicted"/>
<dbReference type="EMBL" id="JASWJB010000126">
    <property type="protein sequence ID" value="KAK2595601.1"/>
    <property type="molecule type" value="Genomic_DNA"/>
</dbReference>
<reference evidence="2" key="1">
    <citation type="submission" date="2023-06" db="EMBL/GenBank/DDBJ databases">
        <title>Conoideocrella luteorostrata (Hypocreales: Clavicipitaceae), a potential biocontrol fungus for elongate hemlock scale in United States Christmas tree production areas.</title>
        <authorList>
            <person name="Barrett H."/>
            <person name="Lovett B."/>
            <person name="Macias A.M."/>
            <person name="Stajich J.E."/>
            <person name="Kasson M.T."/>
        </authorList>
    </citation>
    <scope>NUCLEOTIDE SEQUENCE</scope>
    <source>
        <strain evidence="2">ARSEF 14590</strain>
    </source>
</reference>
<evidence type="ECO:0000256" key="1">
    <source>
        <dbReference type="SAM" id="MobiDB-lite"/>
    </source>
</evidence>
<feature type="compositionally biased region" description="Basic and acidic residues" evidence="1">
    <location>
        <begin position="308"/>
        <end position="317"/>
    </location>
</feature>
<dbReference type="AlphaFoldDB" id="A0AAJ0FSQ5"/>